<evidence type="ECO:0000313" key="1">
    <source>
        <dbReference type="EMBL" id="MFC4832131.1"/>
    </source>
</evidence>
<organism evidence="1 2">
    <name type="scientific">Actinomycetospora chibensis</name>
    <dbReference type="NCBI Taxonomy" id="663606"/>
    <lineage>
        <taxon>Bacteria</taxon>
        <taxon>Bacillati</taxon>
        <taxon>Actinomycetota</taxon>
        <taxon>Actinomycetes</taxon>
        <taxon>Pseudonocardiales</taxon>
        <taxon>Pseudonocardiaceae</taxon>
        <taxon>Actinomycetospora</taxon>
    </lineage>
</organism>
<reference evidence="2" key="1">
    <citation type="journal article" date="2019" name="Int. J. Syst. Evol. Microbiol.">
        <title>The Global Catalogue of Microorganisms (GCM) 10K type strain sequencing project: providing services to taxonomists for standard genome sequencing and annotation.</title>
        <authorList>
            <consortium name="The Broad Institute Genomics Platform"/>
            <consortium name="The Broad Institute Genome Sequencing Center for Infectious Disease"/>
            <person name="Wu L."/>
            <person name="Ma J."/>
        </authorList>
    </citation>
    <scope>NUCLEOTIDE SEQUENCE [LARGE SCALE GENOMIC DNA]</scope>
    <source>
        <strain evidence="2">CCUG 50347</strain>
    </source>
</reference>
<gene>
    <name evidence="1" type="ORF">ACFPEL_06885</name>
</gene>
<dbReference type="RefSeq" id="WP_274189744.1">
    <property type="nucleotide sequence ID" value="NZ_BAABHN010000013.1"/>
</dbReference>
<evidence type="ECO:0000313" key="2">
    <source>
        <dbReference type="Proteomes" id="UP001595909"/>
    </source>
</evidence>
<protein>
    <submittedName>
        <fullName evidence="1">Tetratricopeptide repeat protein</fullName>
    </submittedName>
</protein>
<sequence>MAEETALKKARRQLGWSVAQTLQRLGQLARARGIAIASESSMRTLLSRWENGHRAVGEAHYRSLLCELYGRTPRELGFVEDDELNEGADELRARLHVARSVDEATVELFHAQIEGARRVDRRFGGLTQLAALRGQIEDVERLLRYGVPAPLRAALAGALVEAATLAGWEALDRLALRSAWDLHETAVATAREVGSASRLAHAMAQQAMVVVDLGEASLAVDLVAEARAVGAGASSRLLRSWLAAAEGEIRAAAGDRDGALRSFDDADELLPEDPREPDLPFLFLADGHLDRWRGHVLASVGEPTAIDQLEQALQRLPSDFVRARASTLVDLAVASAAAGERDAALAYSREARRVANQVASDRQLRRLRALRLPG</sequence>
<dbReference type="SUPFAM" id="SSF48452">
    <property type="entry name" value="TPR-like"/>
    <property type="match status" value="1"/>
</dbReference>
<proteinExistence type="predicted"/>
<accession>A0ABV9RFP6</accession>
<dbReference type="Proteomes" id="UP001595909">
    <property type="component" value="Unassembled WGS sequence"/>
</dbReference>
<keyword evidence="2" id="KW-1185">Reference proteome</keyword>
<comment type="caution">
    <text evidence="1">The sequence shown here is derived from an EMBL/GenBank/DDBJ whole genome shotgun (WGS) entry which is preliminary data.</text>
</comment>
<name>A0ABV9RFP6_9PSEU</name>
<dbReference type="EMBL" id="JBHSIM010000013">
    <property type="protein sequence ID" value="MFC4832131.1"/>
    <property type="molecule type" value="Genomic_DNA"/>
</dbReference>
<dbReference type="InterPro" id="IPR011990">
    <property type="entry name" value="TPR-like_helical_dom_sf"/>
</dbReference>
<dbReference type="Gene3D" id="1.25.40.10">
    <property type="entry name" value="Tetratricopeptide repeat domain"/>
    <property type="match status" value="1"/>
</dbReference>